<feature type="domain" description="Methyl-accepting transducer" evidence="9">
    <location>
        <begin position="213"/>
        <end position="449"/>
    </location>
</feature>
<feature type="non-terminal residue" evidence="10">
    <location>
        <position position="1"/>
    </location>
</feature>
<comment type="subcellular location">
    <subcellularLocation>
        <location evidence="1">Membrane</location>
        <topology evidence="1">Multi-pass membrane protein</topology>
    </subcellularLocation>
</comment>
<dbReference type="AlphaFoldDB" id="A0A839T884"/>
<dbReference type="SMART" id="SM00283">
    <property type="entry name" value="MA"/>
    <property type="match status" value="1"/>
</dbReference>
<proteinExistence type="inferred from homology"/>
<keyword evidence="5 7" id="KW-0807">Transducer</keyword>
<keyword evidence="3" id="KW-1133">Transmembrane helix</keyword>
<dbReference type="GO" id="GO:0016020">
    <property type="term" value="C:membrane"/>
    <property type="evidence" value="ECO:0007669"/>
    <property type="project" value="UniProtKB-SubCell"/>
</dbReference>
<evidence type="ECO:0000256" key="6">
    <source>
        <dbReference type="ARBA" id="ARBA00029447"/>
    </source>
</evidence>
<evidence type="ECO:0000313" key="11">
    <source>
        <dbReference type="Proteomes" id="UP000549250"/>
    </source>
</evidence>
<evidence type="ECO:0000256" key="7">
    <source>
        <dbReference type="PROSITE-ProRule" id="PRU00284"/>
    </source>
</evidence>
<feature type="region of interest" description="Disordered" evidence="8">
    <location>
        <begin position="1"/>
        <end position="24"/>
    </location>
</feature>
<comment type="similarity">
    <text evidence="6">Belongs to the methyl-accepting chemotaxis (MCP) protein family.</text>
</comment>
<dbReference type="Pfam" id="PF00015">
    <property type="entry name" value="MCPsignal"/>
    <property type="match status" value="1"/>
</dbReference>
<dbReference type="FunFam" id="1.10.287.950:FF:000001">
    <property type="entry name" value="Methyl-accepting chemotaxis sensory transducer"/>
    <property type="match status" value="1"/>
</dbReference>
<accession>A0A839T884</accession>
<dbReference type="Gene3D" id="1.10.287.950">
    <property type="entry name" value="Methyl-accepting chemotaxis protein"/>
    <property type="match status" value="1"/>
</dbReference>
<dbReference type="RefSeq" id="WP_183168163.1">
    <property type="nucleotide sequence ID" value="NZ_JACHXI010000033.1"/>
</dbReference>
<reference evidence="10 11" key="1">
    <citation type="submission" date="2020-08" db="EMBL/GenBank/DDBJ databases">
        <title>Genomic Encyclopedia of Type Strains, Phase III (KMG-III): the genomes of soil and plant-associated and newly described type strains.</title>
        <authorList>
            <person name="Whitman W."/>
        </authorList>
    </citation>
    <scope>NUCLEOTIDE SEQUENCE [LARGE SCALE GENOMIC DNA]</scope>
    <source>
        <strain evidence="10 11">CECT 4462</strain>
    </source>
</reference>
<evidence type="ECO:0000256" key="4">
    <source>
        <dbReference type="ARBA" id="ARBA00023136"/>
    </source>
</evidence>
<organism evidence="10 11">
    <name type="scientific">Azomonas macrocytogenes</name>
    <name type="common">Azotobacter macrocytogenes</name>
    <dbReference type="NCBI Taxonomy" id="69962"/>
    <lineage>
        <taxon>Bacteria</taxon>
        <taxon>Pseudomonadati</taxon>
        <taxon>Pseudomonadota</taxon>
        <taxon>Gammaproteobacteria</taxon>
        <taxon>Pseudomonadales</taxon>
        <taxon>Pseudomonadaceae</taxon>
        <taxon>Azomonas</taxon>
    </lineage>
</organism>
<dbReference type="Proteomes" id="UP000549250">
    <property type="component" value="Unassembled WGS sequence"/>
</dbReference>
<keyword evidence="11" id="KW-1185">Reference proteome</keyword>
<dbReference type="SUPFAM" id="SSF58104">
    <property type="entry name" value="Methyl-accepting chemotaxis protein (MCP) signaling domain"/>
    <property type="match status" value="1"/>
</dbReference>
<sequence length="485" mass="52551">RTGSHHGLVALAQETPAQGPTSTDENKYATVVLPLLGIAAENHSDANDFASLMGLDSDATAQKTEDQGIRLKREFASLIKRYPNELQRTRELIRQRTELAQSGEARIDELQKALVALEPSVQAEHARIQGEVRLIQGLIIILILAIAVAIDRLQRQLTRVLIQLVPALSSRAHGNFGQMIHFVSNTREMIDIETSLNCLREYLLQMVDTLCQHAQNVSGSSGSLAEMSNELHKSAYHQAKETAQIRDSLSELECTILQVADGAHEAAQASRAAGVAVSDGQQVIGHSLTGLRSLVGNVQENAQAIERLASETDTIDRVLTVIRSIAEQTNLLALNAAIEAARAGEQGRGFAVVADEVRSLAQRTGAATGEIQQLIASLQQAAQQSLQTIQAQVTHAETTASQAESADAAMQDIVHAISKIREMAEQIAQATAQQSATVSEIRHHSERIYQLGDANLAHIDHGREQSERLLALGHELNQATRVFSL</sequence>
<name>A0A839T884_AZOMA</name>
<dbReference type="PANTHER" id="PTHR32089">
    <property type="entry name" value="METHYL-ACCEPTING CHEMOTAXIS PROTEIN MCPB"/>
    <property type="match status" value="1"/>
</dbReference>
<keyword evidence="2" id="KW-0812">Transmembrane</keyword>
<evidence type="ECO:0000256" key="1">
    <source>
        <dbReference type="ARBA" id="ARBA00004141"/>
    </source>
</evidence>
<keyword evidence="4" id="KW-0472">Membrane</keyword>
<protein>
    <submittedName>
        <fullName evidence="10">Methyl-accepting chemotaxis protein</fullName>
    </submittedName>
</protein>
<dbReference type="GO" id="GO:0006935">
    <property type="term" value="P:chemotaxis"/>
    <property type="evidence" value="ECO:0007669"/>
    <property type="project" value="UniProtKB-ARBA"/>
</dbReference>
<dbReference type="InterPro" id="IPR004089">
    <property type="entry name" value="MCPsignal_dom"/>
</dbReference>
<evidence type="ECO:0000313" key="10">
    <source>
        <dbReference type="EMBL" id="MBB3105319.1"/>
    </source>
</evidence>
<evidence type="ECO:0000256" key="5">
    <source>
        <dbReference type="ARBA" id="ARBA00023224"/>
    </source>
</evidence>
<dbReference type="PROSITE" id="PS50111">
    <property type="entry name" value="CHEMOTAXIS_TRANSDUC_2"/>
    <property type="match status" value="1"/>
</dbReference>
<comment type="caution">
    <text evidence="10">The sequence shown here is derived from an EMBL/GenBank/DDBJ whole genome shotgun (WGS) entry which is preliminary data.</text>
</comment>
<gene>
    <name evidence="10" type="ORF">FHR87_003755</name>
</gene>
<evidence type="ECO:0000256" key="8">
    <source>
        <dbReference type="SAM" id="MobiDB-lite"/>
    </source>
</evidence>
<dbReference type="GO" id="GO:0007165">
    <property type="term" value="P:signal transduction"/>
    <property type="evidence" value="ECO:0007669"/>
    <property type="project" value="UniProtKB-KW"/>
</dbReference>
<dbReference type="PANTHER" id="PTHR32089:SF119">
    <property type="entry name" value="METHYL-ACCEPTING CHEMOTAXIS PROTEIN CTPL"/>
    <property type="match status" value="1"/>
</dbReference>
<dbReference type="EMBL" id="JACHXI010000033">
    <property type="protein sequence ID" value="MBB3105319.1"/>
    <property type="molecule type" value="Genomic_DNA"/>
</dbReference>
<evidence type="ECO:0000259" key="9">
    <source>
        <dbReference type="PROSITE" id="PS50111"/>
    </source>
</evidence>
<evidence type="ECO:0000256" key="3">
    <source>
        <dbReference type="ARBA" id="ARBA00022989"/>
    </source>
</evidence>
<evidence type="ECO:0000256" key="2">
    <source>
        <dbReference type="ARBA" id="ARBA00022692"/>
    </source>
</evidence>